<evidence type="ECO:0000313" key="4">
    <source>
        <dbReference type="Proteomes" id="UP000186817"/>
    </source>
</evidence>
<gene>
    <name evidence="3" type="ORF">AK812_SmicGene16893</name>
</gene>
<evidence type="ECO:0000313" key="3">
    <source>
        <dbReference type="EMBL" id="OLQ00450.1"/>
    </source>
</evidence>
<dbReference type="OrthoDB" id="421799at2759"/>
<sequence length="629" mass="70867">MAPATLHRGWDVRTPPCDLEDDGQVASYYSKKASKAGDASRGGKEDLATRRTWVGARRHESDAGYALGSARLDSTNGVTSTERISGNLKHYFFVSGDVPHEEDGTASLPDMSLDGGSEEEFQSYWDWNSRNTRVLKDGWIERMAHPQVNCQAYWYNHCTAETSFEQPTVCEPSLVPADLTSDFSQEGPVWTFTAPELKAIMKEGHASDFGFSTEELARRACFEFESWLPRVLSWHDYQYRCFWFFGGKDSMDKNRDSGGTAKSFFSADAEASRQLFADDAFFEACTRLLCKRLDKMHPINLTYFVWTYVRAGVVHRELLHAVAEHFCKGWLPSLDRCSLGTMLWNFSKLEFRHDRFFELSAQELYRPNRLRSLAPRNFQNSMIAYSKRKHWNARVLEGFCRGIPRLLDNHDPSYPKTDTHVLFSYTCRDGSEVPADAFRIGSLTVITKAFHDLRASGPAVEECMTSMLSYVVRSVERSPQYMREAGDACNFLRQLGFFAGDSGLDLAKMLRPIDLPTMCDDAPDRAVDQMKAALRRAGVEWCLRCLVKPHPNPNSHVRQTASVAGPKRLSSETYRTLNLALLLDATARIAMLVAAANKPSALLASVLVFPAVDAFCAMGGWLVGKYYKA</sequence>
<keyword evidence="4" id="KW-1185">Reference proteome</keyword>
<organism evidence="3 4">
    <name type="scientific">Symbiodinium microadriaticum</name>
    <name type="common">Dinoflagellate</name>
    <name type="synonym">Zooxanthella microadriatica</name>
    <dbReference type="NCBI Taxonomy" id="2951"/>
    <lineage>
        <taxon>Eukaryota</taxon>
        <taxon>Sar</taxon>
        <taxon>Alveolata</taxon>
        <taxon>Dinophyceae</taxon>
        <taxon>Suessiales</taxon>
        <taxon>Symbiodiniaceae</taxon>
        <taxon>Symbiodinium</taxon>
    </lineage>
</organism>
<dbReference type="AlphaFoldDB" id="A0A1Q9DZ47"/>
<name>A0A1Q9DZ47_SYMMI</name>
<accession>A0A1Q9DZ47</accession>
<dbReference type="EMBL" id="LSRX01000327">
    <property type="protein sequence ID" value="OLQ00450.1"/>
    <property type="molecule type" value="Genomic_DNA"/>
</dbReference>
<keyword evidence="1" id="KW-0812">Transmembrane</keyword>
<feature type="domain" description="WW" evidence="2">
    <location>
        <begin position="133"/>
        <end position="169"/>
    </location>
</feature>
<reference evidence="3 4" key="1">
    <citation type="submission" date="2016-02" db="EMBL/GenBank/DDBJ databases">
        <title>Genome analysis of coral dinoflagellate symbionts highlights evolutionary adaptations to a symbiotic lifestyle.</title>
        <authorList>
            <person name="Aranda M."/>
            <person name="Li Y."/>
            <person name="Liew Y.J."/>
            <person name="Baumgarten S."/>
            <person name="Simakov O."/>
            <person name="Wilson M."/>
            <person name="Piel J."/>
            <person name="Ashoor H."/>
            <person name="Bougouffa S."/>
            <person name="Bajic V.B."/>
            <person name="Ryu T."/>
            <person name="Ravasi T."/>
            <person name="Bayer T."/>
            <person name="Micklem G."/>
            <person name="Kim H."/>
            <person name="Bhak J."/>
            <person name="Lajeunesse T.C."/>
            <person name="Voolstra C.R."/>
        </authorList>
    </citation>
    <scope>NUCLEOTIDE SEQUENCE [LARGE SCALE GENOMIC DNA]</scope>
    <source>
        <strain evidence="3 4">CCMP2467</strain>
    </source>
</reference>
<keyword evidence="1" id="KW-1133">Transmembrane helix</keyword>
<dbReference type="Proteomes" id="UP000186817">
    <property type="component" value="Unassembled WGS sequence"/>
</dbReference>
<protein>
    <recommendedName>
        <fullName evidence="2">WW domain-containing protein</fullName>
    </recommendedName>
</protein>
<dbReference type="InterPro" id="IPR001202">
    <property type="entry name" value="WW_dom"/>
</dbReference>
<keyword evidence="1" id="KW-0472">Membrane</keyword>
<feature type="transmembrane region" description="Helical" evidence="1">
    <location>
        <begin position="602"/>
        <end position="623"/>
    </location>
</feature>
<evidence type="ECO:0000256" key="1">
    <source>
        <dbReference type="SAM" id="Phobius"/>
    </source>
</evidence>
<comment type="caution">
    <text evidence="3">The sequence shown here is derived from an EMBL/GenBank/DDBJ whole genome shotgun (WGS) entry which is preliminary data.</text>
</comment>
<evidence type="ECO:0000259" key="2">
    <source>
        <dbReference type="PROSITE" id="PS50020"/>
    </source>
</evidence>
<dbReference type="PROSITE" id="PS50020">
    <property type="entry name" value="WW_DOMAIN_2"/>
    <property type="match status" value="1"/>
</dbReference>
<proteinExistence type="predicted"/>